<dbReference type="Pfam" id="PF09995">
    <property type="entry name" value="MPAB_Lcp_cat"/>
    <property type="match status" value="1"/>
</dbReference>
<evidence type="ECO:0000313" key="3">
    <source>
        <dbReference type="EMBL" id="MDA3627293.1"/>
    </source>
</evidence>
<keyword evidence="4" id="KW-1185">Reference proteome</keyword>
<dbReference type="RefSeq" id="WP_270949964.1">
    <property type="nucleotide sequence ID" value="NZ_JAQGLA010000026.1"/>
</dbReference>
<dbReference type="PANTHER" id="PTHR36124">
    <property type="match status" value="1"/>
</dbReference>
<dbReference type="Proteomes" id="UP001210380">
    <property type="component" value="Unassembled WGS sequence"/>
</dbReference>
<sequence>MRRFDRLERILALDADRDCEEIYRLLAEYEFPWDITKALEFALFRTYAVPSIGRLLDRTGEFTRCPQKRYDDTLMVLYEIFHWGTGSERGRESLTQLNAIHGRYRISNEDYLYTLSTFVVTPVRWIERFGWRRLHPHEVKALTNTMRRMGEGMEIAEIPETYEEFERLFDDYERDNFGFDEGGRRVADATLNLFGSWYPSMLSPAVARAARFLMDPHLLTAFGYPQVSHAGRRAAELGLKLRAQLIRVGPARPDSRPVKPDPLTYPNGYQISELGPDSFHRSQTRRQVGSCPVAT</sequence>
<dbReference type="EMBL" id="JAQGLA010000026">
    <property type="protein sequence ID" value="MDA3627293.1"/>
    <property type="molecule type" value="Genomic_DNA"/>
</dbReference>
<feature type="region of interest" description="Disordered" evidence="1">
    <location>
        <begin position="274"/>
        <end position="295"/>
    </location>
</feature>
<protein>
    <submittedName>
        <fullName evidence="3">Oxygenase MpaB family protein</fullName>
    </submittedName>
</protein>
<name>A0ABT4V002_9PSEU</name>
<proteinExistence type="predicted"/>
<dbReference type="InterPro" id="IPR046366">
    <property type="entry name" value="MPAB"/>
</dbReference>
<feature type="domain" description="ER-bound oxygenase mpaB/mpaB'/Rubber oxygenase catalytic" evidence="2">
    <location>
        <begin position="48"/>
        <end position="234"/>
    </location>
</feature>
<evidence type="ECO:0000259" key="2">
    <source>
        <dbReference type="Pfam" id="PF09995"/>
    </source>
</evidence>
<dbReference type="InterPro" id="IPR018713">
    <property type="entry name" value="MPAB/Lcp_cat_dom"/>
</dbReference>
<organism evidence="3 4">
    <name type="scientific">Saccharopolyspora oryzae</name>
    <dbReference type="NCBI Taxonomy" id="2997343"/>
    <lineage>
        <taxon>Bacteria</taxon>
        <taxon>Bacillati</taxon>
        <taxon>Actinomycetota</taxon>
        <taxon>Actinomycetes</taxon>
        <taxon>Pseudonocardiales</taxon>
        <taxon>Pseudonocardiaceae</taxon>
        <taxon>Saccharopolyspora</taxon>
    </lineage>
</organism>
<comment type="caution">
    <text evidence="3">The sequence shown here is derived from an EMBL/GenBank/DDBJ whole genome shotgun (WGS) entry which is preliminary data.</text>
</comment>
<dbReference type="PANTHER" id="PTHR36124:SF1">
    <property type="entry name" value="ER-BOUND OXYGENASE MPAB_MPAB'_RUBBER OXYGENASE CATALYTIC DOMAIN-CONTAINING PROTEIN"/>
    <property type="match status" value="1"/>
</dbReference>
<evidence type="ECO:0000313" key="4">
    <source>
        <dbReference type="Proteomes" id="UP001210380"/>
    </source>
</evidence>
<accession>A0ABT4V002</accession>
<evidence type="ECO:0000256" key="1">
    <source>
        <dbReference type="SAM" id="MobiDB-lite"/>
    </source>
</evidence>
<gene>
    <name evidence="3" type="ORF">OU415_17740</name>
</gene>
<reference evidence="3 4" key="1">
    <citation type="submission" date="2022-11" db="EMBL/GenBank/DDBJ databases">
        <title>Draft genome sequence of Saccharopolyspora sp. WRP15-2 isolated from rhizosphere soils of wild rice in Thailand.</title>
        <authorList>
            <person name="Duangmal K."/>
            <person name="Kammanee S."/>
            <person name="Muangham S."/>
        </authorList>
    </citation>
    <scope>NUCLEOTIDE SEQUENCE [LARGE SCALE GENOMIC DNA]</scope>
    <source>
        <strain evidence="3 4">WRP15-2</strain>
    </source>
</reference>